<evidence type="ECO:0000313" key="1">
    <source>
        <dbReference type="EMBL" id="TKB43040.1"/>
    </source>
</evidence>
<gene>
    <name evidence="1" type="ORF">E8M12_16085</name>
</gene>
<dbReference type="PANTHER" id="PTHR34070:SF1">
    <property type="entry name" value="DNA ALKYLATION REPAIR PROTEIN"/>
    <property type="match status" value="1"/>
</dbReference>
<keyword evidence="2" id="KW-1185">Reference proteome</keyword>
<dbReference type="SUPFAM" id="SSF48371">
    <property type="entry name" value="ARM repeat"/>
    <property type="match status" value="1"/>
</dbReference>
<name>A0A4U1B1M6_9GAMM</name>
<proteinExistence type="predicted"/>
<dbReference type="CDD" id="cd06561">
    <property type="entry name" value="AlkD_like"/>
    <property type="match status" value="1"/>
</dbReference>
<organism evidence="1 2">
    <name type="scientific">Thalassotalea mangrovi</name>
    <dbReference type="NCBI Taxonomy" id="2572245"/>
    <lineage>
        <taxon>Bacteria</taxon>
        <taxon>Pseudomonadati</taxon>
        <taxon>Pseudomonadota</taxon>
        <taxon>Gammaproteobacteria</taxon>
        <taxon>Alteromonadales</taxon>
        <taxon>Colwelliaceae</taxon>
        <taxon>Thalassotalea</taxon>
    </lineage>
</organism>
<comment type="caution">
    <text evidence="1">The sequence shown here is derived from an EMBL/GenBank/DDBJ whole genome shotgun (WGS) entry which is preliminary data.</text>
</comment>
<reference evidence="1 2" key="1">
    <citation type="submission" date="2019-04" db="EMBL/GenBank/DDBJ databases">
        <title>Thalassotalea guangxiensis sp. nov., isolated from sediment of the coastal wetland.</title>
        <authorList>
            <person name="Zheng S."/>
            <person name="Zhang D."/>
        </authorList>
    </citation>
    <scope>NUCLEOTIDE SEQUENCE [LARGE SCALE GENOMIC DNA]</scope>
    <source>
        <strain evidence="1 2">ZS-4</strain>
    </source>
</reference>
<dbReference type="Gene3D" id="1.25.10.90">
    <property type="match status" value="1"/>
</dbReference>
<accession>A0A4U1B1M6</accession>
<evidence type="ECO:0000313" key="2">
    <source>
        <dbReference type="Proteomes" id="UP000307999"/>
    </source>
</evidence>
<dbReference type="EMBL" id="SWDB01000046">
    <property type="protein sequence ID" value="TKB43040.1"/>
    <property type="molecule type" value="Genomic_DNA"/>
</dbReference>
<dbReference type="Proteomes" id="UP000307999">
    <property type="component" value="Unassembled WGS sequence"/>
</dbReference>
<dbReference type="InterPro" id="IPR016024">
    <property type="entry name" value="ARM-type_fold"/>
</dbReference>
<dbReference type="Pfam" id="PF08713">
    <property type="entry name" value="DNA_alkylation"/>
    <property type="match status" value="1"/>
</dbReference>
<dbReference type="AlphaFoldDB" id="A0A4U1B1M6"/>
<dbReference type="PANTHER" id="PTHR34070">
    <property type="entry name" value="ARMADILLO-TYPE FOLD"/>
    <property type="match status" value="1"/>
</dbReference>
<dbReference type="InterPro" id="IPR014825">
    <property type="entry name" value="DNA_alkylation"/>
</dbReference>
<dbReference type="RefSeq" id="WP_136737294.1">
    <property type="nucleotide sequence ID" value="NZ_SWDB01000046.1"/>
</dbReference>
<sequence length="236" mass="27746">MLTASQIESAVLVMGDAGIASHCQRYFKTAKGEYGEGDVFIGIRVPNLRKLVPKYKTIELNELDTLLQSQYHEIRLLALFILVKKYQLAKTESEQQALVDFYIQRLKWVNNWDLVDSSAHHILGHYLLNRDKGLLFDFARSEHLWTRRAAMIATLTFIKHHDFEPTLTLSDMLINDPEDLIHKACGWMIREIFRHDRQVLDTYLKKHYQQMPRTMLRYAIEKHEPEVRKMYLSGTI</sequence>
<dbReference type="OrthoDB" id="9775346at2"/>
<protein>
    <submittedName>
        <fullName evidence="1">DNA alkylation repair protein</fullName>
    </submittedName>
</protein>